<dbReference type="AlphaFoldDB" id="A2F0X2"/>
<reference evidence="1" key="1">
    <citation type="submission" date="2006-10" db="EMBL/GenBank/DDBJ databases">
        <authorList>
            <person name="Amadeo P."/>
            <person name="Zhao Q."/>
            <person name="Wortman J."/>
            <person name="Fraser-Liggett C."/>
            <person name="Carlton J."/>
        </authorList>
    </citation>
    <scope>NUCLEOTIDE SEQUENCE</scope>
    <source>
        <strain evidence="1">G3</strain>
    </source>
</reference>
<protein>
    <recommendedName>
        <fullName evidence="3">Importin N-terminal domain-containing protein</fullName>
    </recommendedName>
</protein>
<dbReference type="InterPro" id="IPR016024">
    <property type="entry name" value="ARM-type_fold"/>
</dbReference>
<dbReference type="STRING" id="5722.A2F0X2"/>
<dbReference type="EMBL" id="DS113567">
    <property type="protein sequence ID" value="EAY01447.1"/>
    <property type="molecule type" value="Genomic_DNA"/>
</dbReference>
<name>A2F0X2_TRIV3</name>
<dbReference type="Gene3D" id="1.25.10.10">
    <property type="entry name" value="Leucine-rich Repeat Variant"/>
    <property type="match status" value="1"/>
</dbReference>
<gene>
    <name evidence="1" type="ORF">TVAG_490350</name>
</gene>
<accession>A2F0X2</accession>
<evidence type="ECO:0000313" key="1">
    <source>
        <dbReference type="EMBL" id="EAY01447.1"/>
    </source>
</evidence>
<dbReference type="SUPFAM" id="SSF48371">
    <property type="entry name" value="ARM repeat"/>
    <property type="match status" value="1"/>
</dbReference>
<dbReference type="VEuPathDB" id="TrichDB:TVAGG3_0532550"/>
<dbReference type="InParanoid" id="A2F0X2"/>
<keyword evidence="2" id="KW-1185">Reference proteome</keyword>
<sequence>MEEWIDLFSSIISENPEVSAQACNSIDQMISEFDLNLFNAATIVLMNEPIQYNTRHAAGIILGRALNKKNGQVINKDIEKFWIKEENSQMISTLKDAVLKIINEDTDLLQNDCSWIIALIFQIEKSNFLPFISEILLKFDSLKSLLISSTLLNNIFNLPFYKSRIKSAGFTELLGKVYPTYVDLLGKPVTELDSDELRILISETILKGLSLETDVFNSEESITSILNALPQSFPIPNLKLYQNLNSILSSLVIHFYDLSHNFVDAVFEYTSKGLSCEDEDFIISSLQVWNEILNYEITLYERHKKVLGVANKFFLEFLNIFMNFGERGAASISDAIFQESYNLLYNAFLIVKISNNFFQNYFQIISSVIQDCFNDQSNLLALFLGMYLVTVITSDSVSKIHAISDFVYSEVTNIVFDLFFNSTDQQIVAVAAWTMGKIFEGTVIPNHNRHEDFGNITDITNLVLNRIEDQFKPDRSKYFLMHLSNLFLKLVNNFKLKSVIFSDLGWEHFFTVYFSILQLWPEIEVESSFAFMNFSRGINNLLGLTKDIRDIWPKVLNSLIEMLVSTFNSIDEKITTVQGCYLENISYILEHGIRLVPETSTILINILKYLFTMRISTTYEISLDILTSLVIINNYNEELAKLYLEYMTDGMESNDPNVIMQCASTATRFFTKMGPFRINYIEDFKQCLDCFLKSLSLVDPSFTNVAVAYVIRAVADIIAAAYEENKINIESFIEYAYEPFNNIITDYVCVDIDPESMEDLNQFYQEISQAIFHAMAVFTRIYLSKMTVPLQKSFLQKVFKVFIKKVGLIEPLSMESIRNILGSIHEMHKYLSKKINGYCGHIYVQNIIVKYKNYPDHIYREQIELMWMDIYGSLDCFNHNNN</sequence>
<evidence type="ECO:0008006" key="3">
    <source>
        <dbReference type="Google" id="ProtNLM"/>
    </source>
</evidence>
<organism evidence="1 2">
    <name type="scientific">Trichomonas vaginalis (strain ATCC PRA-98 / G3)</name>
    <dbReference type="NCBI Taxonomy" id="412133"/>
    <lineage>
        <taxon>Eukaryota</taxon>
        <taxon>Metamonada</taxon>
        <taxon>Parabasalia</taxon>
        <taxon>Trichomonadida</taxon>
        <taxon>Trichomonadidae</taxon>
        <taxon>Trichomonas</taxon>
    </lineage>
</organism>
<dbReference type="InterPro" id="IPR011989">
    <property type="entry name" value="ARM-like"/>
</dbReference>
<proteinExistence type="predicted"/>
<evidence type="ECO:0000313" key="2">
    <source>
        <dbReference type="Proteomes" id="UP000001542"/>
    </source>
</evidence>
<dbReference type="Proteomes" id="UP000001542">
    <property type="component" value="Unassembled WGS sequence"/>
</dbReference>
<dbReference type="VEuPathDB" id="TrichDB:TVAG_490350"/>
<dbReference type="KEGG" id="tva:4759273"/>
<dbReference type="RefSeq" id="XP_001314151.1">
    <property type="nucleotide sequence ID" value="XM_001314140.1"/>
</dbReference>
<reference evidence="1" key="2">
    <citation type="journal article" date="2007" name="Science">
        <title>Draft genome sequence of the sexually transmitted pathogen Trichomonas vaginalis.</title>
        <authorList>
            <person name="Carlton J.M."/>
            <person name="Hirt R.P."/>
            <person name="Silva J.C."/>
            <person name="Delcher A.L."/>
            <person name="Schatz M."/>
            <person name="Zhao Q."/>
            <person name="Wortman J.R."/>
            <person name="Bidwell S.L."/>
            <person name="Alsmark U.C.M."/>
            <person name="Besteiro S."/>
            <person name="Sicheritz-Ponten T."/>
            <person name="Noel C.J."/>
            <person name="Dacks J.B."/>
            <person name="Foster P.G."/>
            <person name="Simillion C."/>
            <person name="Van de Peer Y."/>
            <person name="Miranda-Saavedra D."/>
            <person name="Barton G.J."/>
            <person name="Westrop G.D."/>
            <person name="Mueller S."/>
            <person name="Dessi D."/>
            <person name="Fiori P.L."/>
            <person name="Ren Q."/>
            <person name="Paulsen I."/>
            <person name="Zhang H."/>
            <person name="Bastida-Corcuera F.D."/>
            <person name="Simoes-Barbosa A."/>
            <person name="Brown M.T."/>
            <person name="Hayes R.D."/>
            <person name="Mukherjee M."/>
            <person name="Okumura C.Y."/>
            <person name="Schneider R."/>
            <person name="Smith A.J."/>
            <person name="Vanacova S."/>
            <person name="Villalvazo M."/>
            <person name="Haas B.J."/>
            <person name="Pertea M."/>
            <person name="Feldblyum T.V."/>
            <person name="Utterback T.R."/>
            <person name="Shu C.L."/>
            <person name="Osoegawa K."/>
            <person name="de Jong P.J."/>
            <person name="Hrdy I."/>
            <person name="Horvathova L."/>
            <person name="Zubacova Z."/>
            <person name="Dolezal P."/>
            <person name="Malik S.B."/>
            <person name="Logsdon J.M. Jr."/>
            <person name="Henze K."/>
            <person name="Gupta A."/>
            <person name="Wang C.C."/>
            <person name="Dunne R.L."/>
            <person name="Upcroft J.A."/>
            <person name="Upcroft P."/>
            <person name="White O."/>
            <person name="Salzberg S.L."/>
            <person name="Tang P."/>
            <person name="Chiu C.-H."/>
            <person name="Lee Y.-S."/>
            <person name="Embley T.M."/>
            <person name="Coombs G.H."/>
            <person name="Mottram J.C."/>
            <person name="Tachezy J."/>
            <person name="Fraser-Liggett C.M."/>
            <person name="Johnson P.J."/>
        </authorList>
    </citation>
    <scope>NUCLEOTIDE SEQUENCE [LARGE SCALE GENOMIC DNA]</scope>
    <source>
        <strain evidence="1">G3</strain>
    </source>
</reference>